<evidence type="ECO:0000256" key="1">
    <source>
        <dbReference type="ARBA" id="ARBA00004177"/>
    </source>
</evidence>
<sequence length="421" mass="47586">MFPVGSAFASSFDLFDLPFQLHPVSVFSHPLFTRANYSVEVPEKESSDKAEKLKQLQRNGKICAVEETNGGGDRCGEKQQNFVDPLNASAIDERTNEHSANTKTLPSVPHLNGVPSDGFGPGPMAILATERLDNTLAERESEQWPLEGLDPQLVGHRPWKVLRQRILDTFSSATDRLSLESTFLRGNEATETQNSAEKRKLRKTISGETEKMRQRKNFAIEKHAQTVAKFNELTQDEWTRKLKELRRILLIKWEEEKRLECIKLTSEVAMLISTNISSAQFYPSQFVHVTDFLDLFGHLVYKRLLHRAAEERRGVGLGALPSHFDTNDVLEETRIKARNWFGKVNETVALLAPRIYLLTALLPCQRFMDPLAAIQENVLELCQSVKQANGTCPSNQRDNLRCNIRSSPPISAVTFVALRCD</sequence>
<dbReference type="EMBL" id="JBICBT010000362">
    <property type="protein sequence ID" value="KAL3115935.1"/>
    <property type="molecule type" value="Genomic_DNA"/>
</dbReference>
<keyword evidence="7" id="KW-1185">Reference proteome</keyword>
<evidence type="ECO:0000256" key="3">
    <source>
        <dbReference type="ARBA" id="ARBA00022448"/>
    </source>
</evidence>
<keyword evidence="3" id="KW-0813">Transport</keyword>
<dbReference type="InterPro" id="IPR029705">
    <property type="entry name" value="VPS35L"/>
</dbReference>
<dbReference type="AlphaFoldDB" id="A0ABD2LL25"/>
<evidence type="ECO:0000256" key="4">
    <source>
        <dbReference type="ARBA" id="ARBA00022753"/>
    </source>
</evidence>
<organism evidence="6 7">
    <name type="scientific">Heterodera trifolii</name>
    <dbReference type="NCBI Taxonomy" id="157864"/>
    <lineage>
        <taxon>Eukaryota</taxon>
        <taxon>Metazoa</taxon>
        <taxon>Ecdysozoa</taxon>
        <taxon>Nematoda</taxon>
        <taxon>Chromadorea</taxon>
        <taxon>Rhabditida</taxon>
        <taxon>Tylenchina</taxon>
        <taxon>Tylenchomorpha</taxon>
        <taxon>Tylenchoidea</taxon>
        <taxon>Heteroderidae</taxon>
        <taxon>Heteroderinae</taxon>
        <taxon>Heterodera</taxon>
    </lineage>
</organism>
<keyword evidence="4" id="KW-0967">Endosome</keyword>
<evidence type="ECO:0000256" key="5">
    <source>
        <dbReference type="ARBA" id="ARBA00022927"/>
    </source>
</evidence>
<accession>A0ABD2LL25</accession>
<dbReference type="GO" id="GO:0015031">
    <property type="term" value="P:protein transport"/>
    <property type="evidence" value="ECO:0007669"/>
    <property type="project" value="UniProtKB-KW"/>
</dbReference>
<evidence type="ECO:0000313" key="6">
    <source>
        <dbReference type="EMBL" id="KAL3115935.1"/>
    </source>
</evidence>
<evidence type="ECO:0000313" key="7">
    <source>
        <dbReference type="Proteomes" id="UP001620626"/>
    </source>
</evidence>
<dbReference type="PANTHER" id="PTHR13673:SF0">
    <property type="entry name" value="VPS35 ENDOSOMAL PROTEIN-SORTING FACTOR-LIKE"/>
    <property type="match status" value="1"/>
</dbReference>
<protein>
    <submittedName>
        <fullName evidence="6">Uncharacterized protein</fullName>
    </submittedName>
</protein>
<dbReference type="PANTHER" id="PTHR13673">
    <property type="entry name" value="ESOPHAGEAL CANCER ASSOCIATED PROTEIN"/>
    <property type="match status" value="1"/>
</dbReference>
<comment type="similarity">
    <text evidence="2">Belongs to the VPS35L family.</text>
</comment>
<comment type="caution">
    <text evidence="6">The sequence shown here is derived from an EMBL/GenBank/DDBJ whole genome shotgun (WGS) entry which is preliminary data.</text>
</comment>
<keyword evidence="5" id="KW-0653">Protein transport</keyword>
<gene>
    <name evidence="6" type="ORF">niasHT_007235</name>
</gene>
<reference evidence="6 7" key="1">
    <citation type="submission" date="2024-10" db="EMBL/GenBank/DDBJ databases">
        <authorList>
            <person name="Kim D."/>
        </authorList>
    </citation>
    <scope>NUCLEOTIDE SEQUENCE [LARGE SCALE GENOMIC DNA]</scope>
    <source>
        <strain evidence="6">BH-2024</strain>
    </source>
</reference>
<evidence type="ECO:0000256" key="2">
    <source>
        <dbReference type="ARBA" id="ARBA00010704"/>
    </source>
</evidence>
<name>A0ABD2LL25_9BILA</name>
<proteinExistence type="inferred from homology"/>
<comment type="subcellular location">
    <subcellularLocation>
        <location evidence="1">Endosome</location>
    </subcellularLocation>
</comment>
<dbReference type="Proteomes" id="UP001620626">
    <property type="component" value="Unassembled WGS sequence"/>
</dbReference>
<dbReference type="GO" id="GO:0005768">
    <property type="term" value="C:endosome"/>
    <property type="evidence" value="ECO:0007669"/>
    <property type="project" value="UniProtKB-SubCell"/>
</dbReference>